<proteinExistence type="predicted"/>
<dbReference type="Gene3D" id="1.10.530.10">
    <property type="match status" value="1"/>
</dbReference>
<dbReference type="SUPFAM" id="SSF53955">
    <property type="entry name" value="Lysozyme-like"/>
    <property type="match status" value="1"/>
</dbReference>
<dbReference type="EMBL" id="CP119312">
    <property type="protein sequence ID" value="WEK04136.1"/>
    <property type="molecule type" value="Genomic_DNA"/>
</dbReference>
<name>A0AAJ5VSR0_9HYPH</name>
<dbReference type="AlphaFoldDB" id="A0AAJ5VSR0"/>
<protein>
    <submittedName>
        <fullName evidence="1">Uncharacterized protein</fullName>
    </submittedName>
</protein>
<gene>
    <name evidence="1" type="ORF">P0Y65_18435</name>
</gene>
<evidence type="ECO:0000313" key="2">
    <source>
        <dbReference type="Proteomes" id="UP001217476"/>
    </source>
</evidence>
<dbReference type="Proteomes" id="UP001217476">
    <property type="component" value="Chromosome"/>
</dbReference>
<accession>A0AAJ5VSR0</accession>
<organism evidence="1 2">
    <name type="scientific">Candidatus Devosia phytovorans</name>
    <dbReference type="NCBI Taxonomy" id="3121372"/>
    <lineage>
        <taxon>Bacteria</taxon>
        <taxon>Pseudomonadati</taxon>
        <taxon>Pseudomonadota</taxon>
        <taxon>Alphaproteobacteria</taxon>
        <taxon>Hyphomicrobiales</taxon>
        <taxon>Devosiaceae</taxon>
        <taxon>Devosia</taxon>
    </lineage>
</organism>
<dbReference type="InterPro" id="IPR023346">
    <property type="entry name" value="Lysozyme-like_dom_sf"/>
</dbReference>
<reference evidence="1" key="1">
    <citation type="submission" date="2023-03" db="EMBL/GenBank/DDBJ databases">
        <title>Andean soil-derived lignocellulolytic bacterial consortium as a source of novel taxa and putative plastic-active enzymes.</title>
        <authorList>
            <person name="Diaz-Garcia L."/>
            <person name="Chuvochina M."/>
            <person name="Feuerriegel G."/>
            <person name="Bunk B."/>
            <person name="Sproer C."/>
            <person name="Streit W.R."/>
            <person name="Rodriguez L.M."/>
            <person name="Overmann J."/>
            <person name="Jimenez D.J."/>
        </authorList>
    </citation>
    <scope>NUCLEOTIDE SEQUENCE</scope>
    <source>
        <strain evidence="1">MAG 4196</strain>
    </source>
</reference>
<sequence length="1258" mass="136891">MAELKPLLDFIAGPESGGNYNAYYGNSKNTAVNLTGMTLGDVQAFQAKLAKETGSSAAGRYQFIQGTLRGLMHQHKLSPNTLFTADLQDRLAVSLMEGRGLNSYLNGSISPEVFGSRLAIEWAGLPTLTGPKAGRSHYDGDAIGNKSGVGVSPFMNALLGVKGAALPTGGMPVQFGSPNPDYSNPTHAQTPGSWDGLHQSVMENPVVPNYSLNNTSAPAPTAPGPSFTEVAGAALSANWATLNLVPQLGGAAPVAGYNLSIKDELGDVPSRYHDRFIESRSPEQTQMIKTRVMRELDQMDTLNRAGWLGTAASIGAGLTDPVDIIAGLGIGAVSGGMGLPAVLARKFGKLAGVLEGAAIGASVTGVSQGILNVNRVTSEDAEFYAAMGMGLVLGGSVGALARNKSVASEAAMLRAAGDKVLGQGNEFLNVRTSNMGAASNTPRELIVADTADWLGLSHHMPKGFGVNMRYDLASSFHKTDNDAAGLIGLHMVEDGARFAEGTTPISAAEVKTMLSRTSDTRLLQAEKTSFEAWAKRKEIPLLERDRARHDFSEKVADYVENRNPHHVWEPEIKAYGDQFRSLMGDWQGMAQNPGVLDGTTRRSLPGFEKGERNQFYLPHIVDKGAVRHMINTYGTVPMGKFVGRAMMRANPELTEALAEQLGTKYVRGLDKLSAGSSAPGTRPISADNAEEIKRFLREESGMSDAEIDTIFDVANPTKARNGASPRGKKRALFDMDHKMEMRAQTGEVADVSIRDLFNRNVTELGLLYNQQMSGRVAMAQMRVKNPRWRGPDDDVPEFLVDGVVKDGEFDKLLQVIDDYGAEVGAKKTADTVEKLKASYDIILGRPRYNPQSKFNQTLRTLRDANYIRVMNMAGFAQIPELPQAISQIGVRAMFGNMPTFRDLWRNAKTGKLDTEIAQEIEDILGTGTEYLRGTTHKRFDDFDQPLEDFANSGFLGKVNDVQRGLKTATSIGSGMSTVNTMMQRWVGRGIFQKFANMAMKGDVKIDKRTMGLGLDQAMLDRVSSQIRKHAKFDGKRVSKMDWNNWDDRQAAAAFQMAAFRFGRQAVQENELGNMALWMSAPVAQTILQFRTFQMAGWAKQTMYGLNHLDGRMLAGWTTSMFTAAMVFVARSQLTSVGRSDREEWLEKRLTVDRIAFAGIQNGSWATLIPPAIDTVLTRFGQEGLFNTRTTDQPSDIWGGNPTVSFIDEFSRLPALAGKFAQGEATQADARKALSLVYFQNNLLVATLFSKLISGLPVR</sequence>
<evidence type="ECO:0000313" key="1">
    <source>
        <dbReference type="EMBL" id="WEK04136.1"/>
    </source>
</evidence>